<protein>
    <submittedName>
        <fullName evidence="1">Uncharacterized protein</fullName>
    </submittedName>
</protein>
<proteinExistence type="predicted"/>
<evidence type="ECO:0000313" key="2">
    <source>
        <dbReference type="Proteomes" id="UP000314294"/>
    </source>
</evidence>
<accession>A0A4Z2FWS8</accession>
<evidence type="ECO:0000313" key="1">
    <source>
        <dbReference type="EMBL" id="TNN45748.1"/>
    </source>
</evidence>
<reference evidence="1 2" key="1">
    <citation type="submission" date="2019-03" db="EMBL/GenBank/DDBJ databases">
        <title>First draft genome of Liparis tanakae, snailfish: a comprehensive survey of snailfish specific genes.</title>
        <authorList>
            <person name="Kim W."/>
            <person name="Song I."/>
            <person name="Jeong J.-H."/>
            <person name="Kim D."/>
            <person name="Kim S."/>
            <person name="Ryu S."/>
            <person name="Song J.Y."/>
            <person name="Lee S.K."/>
        </authorList>
    </citation>
    <scope>NUCLEOTIDE SEQUENCE [LARGE SCALE GENOMIC DNA]</scope>
    <source>
        <tissue evidence="1">Muscle</tissue>
    </source>
</reference>
<dbReference type="EMBL" id="SRLO01000827">
    <property type="protein sequence ID" value="TNN45748.1"/>
    <property type="molecule type" value="Genomic_DNA"/>
</dbReference>
<dbReference type="Proteomes" id="UP000314294">
    <property type="component" value="Unassembled WGS sequence"/>
</dbReference>
<sequence length="160" mass="16820">MALHPSPPYRSVDGHVVVVQRHPSGAGVAVDGAVQCSVAGSVLEPASANRIPNQRPISSEEAAWRNTRRLTHLQHGHLLAVAQQAEGEGVLVVQARADLAAPQGQGGDVALQVIAVLVEQQLVVLQAAPALPPAVIGQHVEVAWRPRAQRGVTTNTLRHS</sequence>
<gene>
    <name evidence="1" type="ORF">EYF80_044058</name>
</gene>
<name>A0A4Z2FWS8_9TELE</name>
<organism evidence="1 2">
    <name type="scientific">Liparis tanakae</name>
    <name type="common">Tanaka's snailfish</name>
    <dbReference type="NCBI Taxonomy" id="230148"/>
    <lineage>
        <taxon>Eukaryota</taxon>
        <taxon>Metazoa</taxon>
        <taxon>Chordata</taxon>
        <taxon>Craniata</taxon>
        <taxon>Vertebrata</taxon>
        <taxon>Euteleostomi</taxon>
        <taxon>Actinopterygii</taxon>
        <taxon>Neopterygii</taxon>
        <taxon>Teleostei</taxon>
        <taxon>Neoteleostei</taxon>
        <taxon>Acanthomorphata</taxon>
        <taxon>Eupercaria</taxon>
        <taxon>Perciformes</taxon>
        <taxon>Cottioidei</taxon>
        <taxon>Cottales</taxon>
        <taxon>Liparidae</taxon>
        <taxon>Liparis</taxon>
    </lineage>
</organism>
<dbReference type="AlphaFoldDB" id="A0A4Z2FWS8"/>
<keyword evidence="2" id="KW-1185">Reference proteome</keyword>
<comment type="caution">
    <text evidence="1">The sequence shown here is derived from an EMBL/GenBank/DDBJ whole genome shotgun (WGS) entry which is preliminary data.</text>
</comment>